<dbReference type="SUPFAM" id="SSF52540">
    <property type="entry name" value="P-loop containing nucleoside triphosphate hydrolases"/>
    <property type="match status" value="1"/>
</dbReference>
<evidence type="ECO:0000256" key="4">
    <source>
        <dbReference type="ARBA" id="ARBA00022801"/>
    </source>
</evidence>
<dbReference type="NCBIfam" id="TIGR00614">
    <property type="entry name" value="recQ_fam"/>
    <property type="match status" value="1"/>
</dbReference>
<evidence type="ECO:0000256" key="8">
    <source>
        <dbReference type="ARBA" id="ARBA00023235"/>
    </source>
</evidence>
<dbReference type="AlphaFoldDB" id="A0A644U0S2"/>
<dbReference type="InterPro" id="IPR027417">
    <property type="entry name" value="P-loop_NTPase"/>
</dbReference>
<dbReference type="FunFam" id="3.40.50.300:FF:001389">
    <property type="entry name" value="ATP-dependent DNA helicase RecQ"/>
    <property type="match status" value="1"/>
</dbReference>
<dbReference type="InterPro" id="IPR004589">
    <property type="entry name" value="DNA_helicase_ATP-dep_RecQ"/>
</dbReference>
<dbReference type="GO" id="GO:0005737">
    <property type="term" value="C:cytoplasm"/>
    <property type="evidence" value="ECO:0007669"/>
    <property type="project" value="TreeGrafter"/>
</dbReference>
<evidence type="ECO:0000256" key="10">
    <source>
        <dbReference type="ARBA" id="ARBA00034808"/>
    </source>
</evidence>
<sequence length="633" mass="73088">MAQDKDPKEILKKYWGYDSFRFNQEAIISSVLSNKDTIALLPTGAGKSLCYQLPALCKSGVTVVVSPLIALMIDQEKSLKEKGISSRIIYSGLSSQNIEIILNNCLYGKVKILYISPERISSRLFISYFEKMKVNLIAVDEAHCISKWGYDFRPSFLNISDLRKYHPQVPVLALTATATKQVVEDIQDKLLFRERNILSTSVERENLNYMVFQESDKITRIKTIIETIGGSGLIYVRSRKKTVELSQTLKAIGIKAEAYHAGLTNPIRNYRQLQWVEEKTDVMVATTAFGMGIDKQNVSYVIHYDLPESIEAYVQEVGRAGRNGKKAYGILLYNDRDIDTLRKTIESNFPDKKYIQNIYNALCNYYQIATSTGQDRRFDFDMIAFSQAYNFDTYLVFSSIRILQNSGLIEVVENRHPFSKVFIIVERDTLFDFMNTYPQYFPLLEALRRTYSGLMTEFTIIDEKKLAKLCYDTEENIFKSLKKLEKYNILYYEPKSSQPQLIFSQNRLSNDNFELSQEYYYQIKENNKKKAEQLIDYISSNECREKQILTYFDFKAKECGKCDVCLSNKKAIGREETINAIYNELLQGPKSLQYFSNNINYGSKEIIIPLIRELLDEEVIILGDGLLSLKKQD</sequence>
<dbReference type="GO" id="GO:0030894">
    <property type="term" value="C:replisome"/>
    <property type="evidence" value="ECO:0007669"/>
    <property type="project" value="TreeGrafter"/>
</dbReference>
<evidence type="ECO:0000256" key="6">
    <source>
        <dbReference type="ARBA" id="ARBA00022840"/>
    </source>
</evidence>
<name>A0A644U0S2_9ZZZZ</name>
<dbReference type="PANTHER" id="PTHR13710">
    <property type="entry name" value="DNA HELICASE RECQ FAMILY MEMBER"/>
    <property type="match status" value="1"/>
</dbReference>
<dbReference type="Pfam" id="PF16124">
    <property type="entry name" value="RecQ_Zn_bind"/>
    <property type="match status" value="1"/>
</dbReference>
<dbReference type="SMART" id="SM00490">
    <property type="entry name" value="HELICc"/>
    <property type="match status" value="1"/>
</dbReference>
<dbReference type="InterPro" id="IPR001650">
    <property type="entry name" value="Helicase_C-like"/>
</dbReference>
<keyword evidence="4 13" id="KW-0378">Hydrolase</keyword>
<keyword evidence="5 13" id="KW-0347">Helicase</keyword>
<dbReference type="SMART" id="SM00487">
    <property type="entry name" value="DEXDc"/>
    <property type="match status" value="1"/>
</dbReference>
<dbReference type="PROSITE" id="PS51194">
    <property type="entry name" value="HELICASE_CTER"/>
    <property type="match status" value="1"/>
</dbReference>
<dbReference type="InterPro" id="IPR032284">
    <property type="entry name" value="RecQ_Zn-bd"/>
</dbReference>
<dbReference type="CDD" id="cd17920">
    <property type="entry name" value="DEXHc_RecQ"/>
    <property type="match status" value="1"/>
</dbReference>
<comment type="catalytic activity">
    <reaction evidence="9">
        <text>Couples ATP hydrolysis with the unwinding of duplex DNA by translocating in the 3'-5' direction.</text>
        <dbReference type="EC" id="5.6.2.4"/>
    </reaction>
</comment>
<evidence type="ECO:0000256" key="5">
    <source>
        <dbReference type="ARBA" id="ARBA00022806"/>
    </source>
</evidence>
<gene>
    <name evidence="13" type="primary">deaD_6</name>
    <name evidence="13" type="ORF">SDC9_18631</name>
</gene>
<comment type="similarity">
    <text evidence="1">Belongs to the helicase family. RecQ subfamily.</text>
</comment>
<reference evidence="13" key="1">
    <citation type="submission" date="2019-08" db="EMBL/GenBank/DDBJ databases">
        <authorList>
            <person name="Kucharzyk K."/>
            <person name="Murdoch R.W."/>
            <person name="Higgins S."/>
            <person name="Loffler F."/>
        </authorList>
    </citation>
    <scope>NUCLEOTIDE SEQUENCE</scope>
</reference>
<feature type="domain" description="Helicase C-terminal" evidence="12">
    <location>
        <begin position="220"/>
        <end position="366"/>
    </location>
</feature>
<dbReference type="InterPro" id="IPR014001">
    <property type="entry name" value="Helicase_ATP-bd"/>
</dbReference>
<evidence type="ECO:0000256" key="3">
    <source>
        <dbReference type="ARBA" id="ARBA00022741"/>
    </source>
</evidence>
<dbReference type="PANTHER" id="PTHR13710:SF105">
    <property type="entry name" value="ATP-DEPENDENT DNA HELICASE Q1"/>
    <property type="match status" value="1"/>
</dbReference>
<proteinExistence type="inferred from homology"/>
<dbReference type="Pfam" id="PF00271">
    <property type="entry name" value="Helicase_C"/>
    <property type="match status" value="1"/>
</dbReference>
<dbReference type="GO" id="GO:0043590">
    <property type="term" value="C:bacterial nucleoid"/>
    <property type="evidence" value="ECO:0007669"/>
    <property type="project" value="TreeGrafter"/>
</dbReference>
<evidence type="ECO:0000256" key="9">
    <source>
        <dbReference type="ARBA" id="ARBA00034617"/>
    </source>
</evidence>
<evidence type="ECO:0000256" key="2">
    <source>
        <dbReference type="ARBA" id="ARBA00022723"/>
    </source>
</evidence>
<accession>A0A644U0S2</accession>
<dbReference type="Gene3D" id="1.10.10.10">
    <property type="entry name" value="Winged helix-like DNA-binding domain superfamily/Winged helix DNA-binding domain"/>
    <property type="match status" value="1"/>
</dbReference>
<feature type="domain" description="Helicase ATP-binding" evidence="11">
    <location>
        <begin position="28"/>
        <end position="196"/>
    </location>
</feature>
<dbReference type="EC" id="5.6.2.4" evidence="10"/>
<keyword evidence="7" id="KW-0238">DNA-binding</keyword>
<dbReference type="GO" id="GO:0006310">
    <property type="term" value="P:DNA recombination"/>
    <property type="evidence" value="ECO:0007669"/>
    <property type="project" value="InterPro"/>
</dbReference>
<dbReference type="GO" id="GO:0003677">
    <property type="term" value="F:DNA binding"/>
    <property type="evidence" value="ECO:0007669"/>
    <property type="project" value="UniProtKB-KW"/>
</dbReference>
<dbReference type="GO" id="GO:0006281">
    <property type="term" value="P:DNA repair"/>
    <property type="evidence" value="ECO:0007669"/>
    <property type="project" value="TreeGrafter"/>
</dbReference>
<organism evidence="13">
    <name type="scientific">bioreactor metagenome</name>
    <dbReference type="NCBI Taxonomy" id="1076179"/>
    <lineage>
        <taxon>unclassified sequences</taxon>
        <taxon>metagenomes</taxon>
        <taxon>ecological metagenomes</taxon>
    </lineage>
</organism>
<evidence type="ECO:0000256" key="7">
    <source>
        <dbReference type="ARBA" id="ARBA00023125"/>
    </source>
</evidence>
<dbReference type="EMBL" id="VSSQ01000068">
    <property type="protein sequence ID" value="MPL72838.1"/>
    <property type="molecule type" value="Genomic_DNA"/>
</dbReference>
<dbReference type="GO" id="GO:0043138">
    <property type="term" value="F:3'-5' DNA helicase activity"/>
    <property type="evidence" value="ECO:0007669"/>
    <property type="project" value="UniProtKB-EC"/>
</dbReference>
<protein>
    <recommendedName>
        <fullName evidence="10">DNA 3'-5' helicase</fullName>
        <ecNumber evidence="10">5.6.2.4</ecNumber>
    </recommendedName>
</protein>
<evidence type="ECO:0000313" key="13">
    <source>
        <dbReference type="EMBL" id="MPL72838.1"/>
    </source>
</evidence>
<dbReference type="Pfam" id="PF00270">
    <property type="entry name" value="DEAD"/>
    <property type="match status" value="1"/>
</dbReference>
<evidence type="ECO:0000259" key="11">
    <source>
        <dbReference type="PROSITE" id="PS51192"/>
    </source>
</evidence>
<keyword evidence="8" id="KW-0413">Isomerase</keyword>
<dbReference type="InterPro" id="IPR036388">
    <property type="entry name" value="WH-like_DNA-bd_sf"/>
</dbReference>
<dbReference type="GO" id="GO:0005524">
    <property type="term" value="F:ATP binding"/>
    <property type="evidence" value="ECO:0007669"/>
    <property type="project" value="UniProtKB-KW"/>
</dbReference>
<evidence type="ECO:0000256" key="1">
    <source>
        <dbReference type="ARBA" id="ARBA00005446"/>
    </source>
</evidence>
<evidence type="ECO:0000259" key="12">
    <source>
        <dbReference type="PROSITE" id="PS51194"/>
    </source>
</evidence>
<dbReference type="GO" id="GO:0016787">
    <property type="term" value="F:hydrolase activity"/>
    <property type="evidence" value="ECO:0007669"/>
    <property type="project" value="UniProtKB-KW"/>
</dbReference>
<comment type="caution">
    <text evidence="13">The sequence shown here is derived from an EMBL/GenBank/DDBJ whole genome shotgun (WGS) entry which is preliminary data.</text>
</comment>
<dbReference type="GO" id="GO:0009378">
    <property type="term" value="F:four-way junction helicase activity"/>
    <property type="evidence" value="ECO:0007669"/>
    <property type="project" value="TreeGrafter"/>
</dbReference>
<keyword evidence="2" id="KW-0479">Metal-binding</keyword>
<dbReference type="PROSITE" id="PS51192">
    <property type="entry name" value="HELICASE_ATP_BIND_1"/>
    <property type="match status" value="1"/>
</dbReference>
<dbReference type="Gene3D" id="3.40.50.300">
    <property type="entry name" value="P-loop containing nucleotide triphosphate hydrolases"/>
    <property type="match status" value="2"/>
</dbReference>
<dbReference type="InterPro" id="IPR011545">
    <property type="entry name" value="DEAD/DEAH_box_helicase_dom"/>
</dbReference>
<dbReference type="GO" id="GO:0046872">
    <property type="term" value="F:metal ion binding"/>
    <property type="evidence" value="ECO:0007669"/>
    <property type="project" value="UniProtKB-KW"/>
</dbReference>
<keyword evidence="6" id="KW-0067">ATP-binding</keyword>
<keyword evidence="3" id="KW-0547">Nucleotide-binding</keyword>